<dbReference type="OrthoDB" id="10478693at2759"/>
<dbReference type="Proteomes" id="UP000244336">
    <property type="component" value="Chromosome 3"/>
</dbReference>
<dbReference type="Gramene" id="PUZ67478">
    <property type="protein sequence ID" value="PUZ67478"/>
    <property type="gene ID" value="GQ55_3G438500"/>
</dbReference>
<dbReference type="EMBL" id="CM009751">
    <property type="protein sequence ID" value="PUZ67478.1"/>
    <property type="molecule type" value="Genomic_DNA"/>
</dbReference>
<dbReference type="PROSITE" id="PS51257">
    <property type="entry name" value="PROKAR_LIPOPROTEIN"/>
    <property type="match status" value="1"/>
</dbReference>
<evidence type="ECO:0000313" key="1">
    <source>
        <dbReference type="EMBL" id="PUZ67477.1"/>
    </source>
</evidence>
<organism evidence="1 2">
    <name type="scientific">Panicum hallii var. hallii</name>
    <dbReference type="NCBI Taxonomy" id="1504633"/>
    <lineage>
        <taxon>Eukaryota</taxon>
        <taxon>Viridiplantae</taxon>
        <taxon>Streptophyta</taxon>
        <taxon>Embryophyta</taxon>
        <taxon>Tracheophyta</taxon>
        <taxon>Spermatophyta</taxon>
        <taxon>Magnoliopsida</taxon>
        <taxon>Liliopsida</taxon>
        <taxon>Poales</taxon>
        <taxon>Poaceae</taxon>
        <taxon>PACMAD clade</taxon>
        <taxon>Panicoideae</taxon>
        <taxon>Panicodae</taxon>
        <taxon>Paniceae</taxon>
        <taxon>Panicinae</taxon>
        <taxon>Panicum</taxon>
        <taxon>Panicum sect. Panicum</taxon>
    </lineage>
</organism>
<keyword evidence="2" id="KW-1185">Reference proteome</keyword>
<proteinExistence type="predicted"/>
<sequence length="134" mass="14095">MRCGLGTGAISGIACQRMAHYLLSAGQMMGNNPLLEAGGALNSLNSHPGITNGPEDDGSSRFFSAAPRLFSAVPMNSSHCFLLSPHIIPRILVAEIHPLFIFPAQVSSPVSATPSLVLTHGLSRKSSIVENDDE</sequence>
<protein>
    <submittedName>
        <fullName evidence="1">Uncharacterized protein</fullName>
    </submittedName>
</protein>
<gene>
    <name evidence="1" type="ORF">GQ55_3G438500</name>
</gene>
<name>A0A2T7EI26_9POAL</name>
<dbReference type="Gramene" id="PUZ67477">
    <property type="protein sequence ID" value="PUZ67477"/>
    <property type="gene ID" value="GQ55_3G438500"/>
</dbReference>
<dbReference type="EMBL" id="CM009751">
    <property type="protein sequence ID" value="PUZ67477.1"/>
    <property type="molecule type" value="Genomic_DNA"/>
</dbReference>
<accession>A0A2T7EI26</accession>
<evidence type="ECO:0000313" key="2">
    <source>
        <dbReference type="Proteomes" id="UP000244336"/>
    </source>
</evidence>
<reference evidence="1 2" key="1">
    <citation type="submission" date="2018-04" db="EMBL/GenBank/DDBJ databases">
        <title>WGS assembly of Panicum hallii var. hallii HAL2.</title>
        <authorList>
            <person name="Lovell J."/>
            <person name="Jenkins J."/>
            <person name="Lowry D."/>
            <person name="Mamidi S."/>
            <person name="Sreedasyam A."/>
            <person name="Weng X."/>
            <person name="Barry K."/>
            <person name="Bonette J."/>
            <person name="Campitelli B."/>
            <person name="Daum C."/>
            <person name="Gordon S."/>
            <person name="Gould B."/>
            <person name="Lipzen A."/>
            <person name="MacQueen A."/>
            <person name="Palacio-Mejia J."/>
            <person name="Plott C."/>
            <person name="Shakirov E."/>
            <person name="Shu S."/>
            <person name="Yoshinaga Y."/>
            <person name="Zane M."/>
            <person name="Rokhsar D."/>
            <person name="Grimwood J."/>
            <person name="Schmutz J."/>
            <person name="Juenger T."/>
        </authorList>
    </citation>
    <scope>NUCLEOTIDE SEQUENCE [LARGE SCALE GENOMIC DNA]</scope>
    <source>
        <strain evidence="2">cv. HAL2</strain>
        <strain evidence="1">HAL2</strain>
    </source>
</reference>
<dbReference type="AlphaFoldDB" id="A0A2T7EI26"/>